<reference evidence="2 3" key="1">
    <citation type="journal article" date="2016" name="Nat. Commun.">
        <title>Thousands of microbial genomes shed light on interconnected biogeochemical processes in an aquifer system.</title>
        <authorList>
            <person name="Anantharaman K."/>
            <person name="Brown C.T."/>
            <person name="Hug L.A."/>
            <person name="Sharon I."/>
            <person name="Castelle C.J."/>
            <person name="Probst A.J."/>
            <person name="Thomas B.C."/>
            <person name="Singh A."/>
            <person name="Wilkins M.J."/>
            <person name="Karaoz U."/>
            <person name="Brodie E.L."/>
            <person name="Williams K.H."/>
            <person name="Hubbard S.S."/>
            <person name="Banfield J.F."/>
        </authorList>
    </citation>
    <scope>NUCLEOTIDE SEQUENCE [LARGE SCALE GENOMIC DNA]</scope>
</reference>
<protein>
    <recommendedName>
        <fullName evidence="4">AtpZ/AtpI family protein</fullName>
    </recommendedName>
</protein>
<dbReference type="InterPro" id="IPR032820">
    <property type="entry name" value="ATPase_put"/>
</dbReference>
<sequence>MYEDMQKNKADFKNTFKLLNEASSISVSLVFFPIIFLLSGVILDSKLDTGPAFTLVGIVLGVVVGFIRAIKIAGKVLTKK</sequence>
<evidence type="ECO:0000313" key="2">
    <source>
        <dbReference type="EMBL" id="OGM55344.1"/>
    </source>
</evidence>
<evidence type="ECO:0008006" key="4">
    <source>
        <dbReference type="Google" id="ProtNLM"/>
    </source>
</evidence>
<feature type="transmembrane region" description="Helical" evidence="1">
    <location>
        <begin position="49"/>
        <end position="70"/>
    </location>
</feature>
<organism evidence="2 3">
    <name type="scientific">Candidatus Woesebacteria bacterium RIFCSPHIGHO2_12_FULL_41_24</name>
    <dbReference type="NCBI Taxonomy" id="1802510"/>
    <lineage>
        <taxon>Bacteria</taxon>
        <taxon>Candidatus Woeseibacteriota</taxon>
    </lineage>
</organism>
<dbReference type="AlphaFoldDB" id="A0A1F8AUB7"/>
<proteinExistence type="predicted"/>
<dbReference type="Proteomes" id="UP000178603">
    <property type="component" value="Unassembled WGS sequence"/>
</dbReference>
<keyword evidence="1" id="KW-0472">Membrane</keyword>
<dbReference type="Pfam" id="PF09527">
    <property type="entry name" value="ATPase_gene1"/>
    <property type="match status" value="1"/>
</dbReference>
<keyword evidence="1" id="KW-0812">Transmembrane</keyword>
<dbReference type="EMBL" id="MGGW01000004">
    <property type="protein sequence ID" value="OGM55344.1"/>
    <property type="molecule type" value="Genomic_DNA"/>
</dbReference>
<comment type="caution">
    <text evidence="2">The sequence shown here is derived from an EMBL/GenBank/DDBJ whole genome shotgun (WGS) entry which is preliminary data.</text>
</comment>
<accession>A0A1F8AUB7</accession>
<evidence type="ECO:0000313" key="3">
    <source>
        <dbReference type="Proteomes" id="UP000178603"/>
    </source>
</evidence>
<name>A0A1F8AUB7_9BACT</name>
<feature type="transmembrane region" description="Helical" evidence="1">
    <location>
        <begin position="21"/>
        <end position="43"/>
    </location>
</feature>
<evidence type="ECO:0000256" key="1">
    <source>
        <dbReference type="SAM" id="Phobius"/>
    </source>
</evidence>
<gene>
    <name evidence="2" type="ORF">A3E44_03620</name>
</gene>
<keyword evidence="1" id="KW-1133">Transmembrane helix</keyword>